<dbReference type="CDD" id="cd00067">
    <property type="entry name" value="GAL4"/>
    <property type="match status" value="1"/>
</dbReference>
<dbReference type="GO" id="GO:0006351">
    <property type="term" value="P:DNA-templated transcription"/>
    <property type="evidence" value="ECO:0007669"/>
    <property type="project" value="InterPro"/>
</dbReference>
<dbReference type="InterPro" id="IPR050987">
    <property type="entry name" value="AtrR-like"/>
</dbReference>
<dbReference type="RefSeq" id="XP_002172983.2">
    <property type="nucleotide sequence ID" value="XM_002172947.2"/>
</dbReference>
<dbReference type="PROSITE" id="PS50048">
    <property type="entry name" value="ZN2_CY6_FUNGAL_2"/>
    <property type="match status" value="1"/>
</dbReference>
<evidence type="ECO:0000256" key="1">
    <source>
        <dbReference type="ARBA" id="ARBA00022723"/>
    </source>
</evidence>
<keyword evidence="5" id="KW-0539">Nucleus</keyword>
<proteinExistence type="predicted"/>
<evidence type="ECO:0000256" key="3">
    <source>
        <dbReference type="ARBA" id="ARBA00023015"/>
    </source>
</evidence>
<dbReference type="InterPro" id="IPR036864">
    <property type="entry name" value="Zn2-C6_fun-type_DNA-bd_sf"/>
</dbReference>
<gene>
    <name evidence="9" type="primary">prt1</name>
    <name evidence="8" type="ORF">SJAG_01740</name>
</gene>
<dbReference type="STRING" id="402676.B6JYS2"/>
<dbReference type="Pfam" id="PF00172">
    <property type="entry name" value="Zn_clus"/>
    <property type="match status" value="1"/>
</dbReference>
<keyword evidence="1" id="KW-0479">Metal-binding</keyword>
<dbReference type="GO" id="GO:0008270">
    <property type="term" value="F:zinc ion binding"/>
    <property type="evidence" value="ECO:0007669"/>
    <property type="project" value="InterPro"/>
</dbReference>
<dbReference type="SMART" id="SM00906">
    <property type="entry name" value="Fungal_trans"/>
    <property type="match status" value="1"/>
</dbReference>
<organism evidence="8 10">
    <name type="scientific">Schizosaccharomyces japonicus (strain yFS275 / FY16936)</name>
    <name type="common">Fission yeast</name>
    <dbReference type="NCBI Taxonomy" id="402676"/>
    <lineage>
        <taxon>Eukaryota</taxon>
        <taxon>Fungi</taxon>
        <taxon>Dikarya</taxon>
        <taxon>Ascomycota</taxon>
        <taxon>Taphrinomycotina</taxon>
        <taxon>Schizosaccharomycetes</taxon>
        <taxon>Schizosaccharomycetales</taxon>
        <taxon>Schizosaccharomycetaceae</taxon>
        <taxon>Schizosaccharomyces</taxon>
    </lineage>
</organism>
<dbReference type="SUPFAM" id="SSF57701">
    <property type="entry name" value="Zn2/Cys6 DNA-binding domain"/>
    <property type="match status" value="1"/>
</dbReference>
<sequence length="774" mass="86357">MDGTPNDMISAASSSDAVGGSLKTGSVSEKPRRIQRACDLCRKRKIRCDGKMPSCTNCLNHNVTCVFTPRSKRKGGQRQLYLKSLVSRLEQMESVLRTAAPSLWKVRSPVAIPASEPDFNSSIDDDSNFDDSTSEDITSLTERMGMLLTTPVGEQKYFGVSSALSILQHAAESASSLAKKKLLDVFTIFNKEFVSNDYLPKLSQRANFPPQDVAKIYMDLFFRHYSYIPLYDQKSVYEMISKPHWWENPDGSINAVSYCLYFTILALGCLASSDKDQFTKADAFFANVIDKRGGLLFCNSLDALKLTALIVLYFHCTCRVSAAWITLGYAIRISQTLGLHRNSSVWSIGPDDVQERAVIFWNIYILDRIMAMVTGKPYCLQDIDIDQEIPFFSVYDCCGLRAVQEDKLSSFNFYEAVLQLARINGRILSALYSAQAMKDTNAQISERIIDLDKQLCLWKVRLPQEFWLDYHATEKPFYYKSLLILSGSFYNAQVLLHRHSITKNLTISCSHRPESEATDSKEICFAAARKIVKLLTEIADGHVPLLKALLYQGMTSIIVIFIGIVKNPTAETVDSDIAWIKKVKDVYQLTMKHLPVNTPVTVLRALDSLYATAILAKEKAAQEAQAGSTPYMLSQISTVNGGMVDGFDAPQVPRVPLNGRKPVFTDDAMSASPPSAIPGSQDPQALLNAFSMIGTNPPTQTEPYIPGVQYGGCEYPPVDFNPETPVRNDLFSFPFEEGMELNFSAANVFSPTIIENEFYNEPVYEVCPGENYMS</sequence>
<dbReference type="Pfam" id="PF04082">
    <property type="entry name" value="Fungal_trans"/>
    <property type="match status" value="1"/>
</dbReference>
<dbReference type="Proteomes" id="UP000001744">
    <property type="component" value="Unassembled WGS sequence"/>
</dbReference>
<accession>B6JYS2</accession>
<evidence type="ECO:0000256" key="2">
    <source>
        <dbReference type="ARBA" id="ARBA00022833"/>
    </source>
</evidence>
<dbReference type="Gene3D" id="4.10.240.10">
    <property type="entry name" value="Zn(2)-C6 fungal-type DNA-binding domain"/>
    <property type="match status" value="1"/>
</dbReference>
<dbReference type="GO" id="GO:0000981">
    <property type="term" value="F:DNA-binding transcription factor activity, RNA polymerase II-specific"/>
    <property type="evidence" value="ECO:0000318"/>
    <property type="project" value="GO_Central"/>
</dbReference>
<evidence type="ECO:0000256" key="6">
    <source>
        <dbReference type="SAM" id="MobiDB-lite"/>
    </source>
</evidence>
<keyword evidence="10" id="KW-1185">Reference proteome</keyword>
<dbReference type="VEuPathDB" id="FungiDB:SJAG_01740"/>
<dbReference type="EMBL" id="KE651168">
    <property type="protein sequence ID" value="EEB06690.2"/>
    <property type="molecule type" value="Genomic_DNA"/>
</dbReference>
<dbReference type="eggNOG" id="ENOG502QZJZ">
    <property type="taxonomic scope" value="Eukaryota"/>
</dbReference>
<dbReference type="GO" id="GO:0043565">
    <property type="term" value="F:sequence-specific DNA binding"/>
    <property type="evidence" value="ECO:0000318"/>
    <property type="project" value="GO_Central"/>
</dbReference>
<evidence type="ECO:0000256" key="5">
    <source>
        <dbReference type="ARBA" id="ARBA00023242"/>
    </source>
</evidence>
<dbReference type="CDD" id="cd12148">
    <property type="entry name" value="fungal_TF_MHR"/>
    <property type="match status" value="1"/>
</dbReference>
<protein>
    <submittedName>
        <fullName evidence="8">Transcription factor</fullName>
    </submittedName>
</protein>
<dbReference type="GO" id="GO:0045944">
    <property type="term" value="P:positive regulation of transcription by RNA polymerase II"/>
    <property type="evidence" value="ECO:0000318"/>
    <property type="project" value="GO_Central"/>
</dbReference>
<dbReference type="SMART" id="SM00066">
    <property type="entry name" value="GAL4"/>
    <property type="match status" value="1"/>
</dbReference>
<dbReference type="PROSITE" id="PS00463">
    <property type="entry name" value="ZN2_CY6_FUNGAL_1"/>
    <property type="match status" value="1"/>
</dbReference>
<reference evidence="8 10" key="1">
    <citation type="journal article" date="2011" name="Science">
        <title>Comparative functional genomics of the fission yeasts.</title>
        <authorList>
            <person name="Rhind N."/>
            <person name="Chen Z."/>
            <person name="Yassour M."/>
            <person name="Thompson D.A."/>
            <person name="Haas B.J."/>
            <person name="Habib N."/>
            <person name="Wapinski I."/>
            <person name="Roy S."/>
            <person name="Lin M.F."/>
            <person name="Heiman D.I."/>
            <person name="Young S.K."/>
            <person name="Furuya K."/>
            <person name="Guo Y."/>
            <person name="Pidoux A."/>
            <person name="Chen H.M."/>
            <person name="Robbertse B."/>
            <person name="Goldberg J.M."/>
            <person name="Aoki K."/>
            <person name="Bayne E.H."/>
            <person name="Berlin A.M."/>
            <person name="Desjardins C.A."/>
            <person name="Dobbs E."/>
            <person name="Dukaj L."/>
            <person name="Fan L."/>
            <person name="FitzGerald M.G."/>
            <person name="French C."/>
            <person name="Gujja S."/>
            <person name="Hansen K."/>
            <person name="Keifenheim D."/>
            <person name="Levin J.Z."/>
            <person name="Mosher R.A."/>
            <person name="Mueller C.A."/>
            <person name="Pfiffner J."/>
            <person name="Priest M."/>
            <person name="Russ C."/>
            <person name="Smialowska A."/>
            <person name="Swoboda P."/>
            <person name="Sykes S.M."/>
            <person name="Vaughn M."/>
            <person name="Vengrova S."/>
            <person name="Yoder R."/>
            <person name="Zeng Q."/>
            <person name="Allshire R."/>
            <person name="Baulcombe D."/>
            <person name="Birren B.W."/>
            <person name="Brown W."/>
            <person name="Ekwall K."/>
            <person name="Kellis M."/>
            <person name="Leatherwood J."/>
            <person name="Levin H."/>
            <person name="Margalit H."/>
            <person name="Martienssen R."/>
            <person name="Nieduszynski C.A."/>
            <person name="Spatafora J.W."/>
            <person name="Friedman N."/>
            <person name="Dalgaard J.Z."/>
            <person name="Baumann P."/>
            <person name="Niki H."/>
            <person name="Regev A."/>
            <person name="Nusbaum C."/>
        </authorList>
    </citation>
    <scope>NUCLEOTIDE SEQUENCE [LARGE SCALE GENOMIC DNA]</scope>
    <source>
        <strain evidence="10">yFS275 / FY16936</strain>
    </source>
</reference>
<dbReference type="GO" id="GO:0005634">
    <property type="term" value="C:nucleus"/>
    <property type="evidence" value="ECO:0000318"/>
    <property type="project" value="GO_Central"/>
</dbReference>
<dbReference type="OMA" id="VDDNKWM"/>
<evidence type="ECO:0000313" key="10">
    <source>
        <dbReference type="Proteomes" id="UP000001744"/>
    </source>
</evidence>
<keyword evidence="3" id="KW-0805">Transcription regulation</keyword>
<dbReference type="HOGENOM" id="CLU_369248_0_0_1"/>
<keyword evidence="4" id="KW-0804">Transcription</keyword>
<dbReference type="GeneID" id="7049902"/>
<evidence type="ECO:0000256" key="4">
    <source>
        <dbReference type="ARBA" id="ARBA00023163"/>
    </source>
</evidence>
<keyword evidence="2" id="KW-0862">Zinc</keyword>
<dbReference type="InterPro" id="IPR007219">
    <property type="entry name" value="XnlR_reg_dom"/>
</dbReference>
<feature type="domain" description="Zn(2)-C6 fungal-type" evidence="7">
    <location>
        <begin position="37"/>
        <end position="67"/>
    </location>
</feature>
<dbReference type="InterPro" id="IPR001138">
    <property type="entry name" value="Zn2Cys6_DnaBD"/>
</dbReference>
<dbReference type="AlphaFoldDB" id="B6JYS2"/>
<dbReference type="OrthoDB" id="2123952at2759"/>
<evidence type="ECO:0000313" key="9">
    <source>
        <dbReference type="JaponicusDB" id="SJAG_01740"/>
    </source>
</evidence>
<evidence type="ECO:0000313" key="8">
    <source>
        <dbReference type="EMBL" id="EEB06690.2"/>
    </source>
</evidence>
<name>B6JYS2_SCHJY</name>
<feature type="region of interest" description="Disordered" evidence="6">
    <location>
        <begin position="1"/>
        <end position="28"/>
    </location>
</feature>
<dbReference type="PANTHER" id="PTHR46910:SF36">
    <property type="entry name" value="TRANSCRIPTION FACTOR"/>
    <property type="match status" value="1"/>
</dbReference>
<evidence type="ECO:0000259" key="7">
    <source>
        <dbReference type="PROSITE" id="PS50048"/>
    </source>
</evidence>
<dbReference type="PANTHER" id="PTHR46910">
    <property type="entry name" value="TRANSCRIPTION FACTOR PDR1"/>
    <property type="match status" value="1"/>
</dbReference>
<dbReference type="JaponicusDB" id="SJAG_01740">
    <property type="gene designation" value="prt1"/>
</dbReference>